<organism evidence="2 3">
    <name type="scientific">Nematostella vectensis</name>
    <name type="common">Starlet sea anemone</name>
    <dbReference type="NCBI Taxonomy" id="45351"/>
    <lineage>
        <taxon>Eukaryota</taxon>
        <taxon>Metazoa</taxon>
        <taxon>Cnidaria</taxon>
        <taxon>Anthozoa</taxon>
        <taxon>Hexacorallia</taxon>
        <taxon>Actiniaria</taxon>
        <taxon>Edwardsiidae</taxon>
        <taxon>Nematostella</taxon>
    </lineage>
</organism>
<proteinExistence type="predicted"/>
<sequence length="112" mass="12327">DGVSDHSGIDRVDEQQTGPLDFPFTPQEIEKVVKGLKNNKSSGPDNILNEVIKAISSALLPILVKLFNKILESGEFLTVWARGYLVPIHKRGDKNVPENYRGVTLLSCLGKV</sequence>
<keyword evidence="3" id="KW-1185">Reference proteome</keyword>
<protein>
    <submittedName>
        <fullName evidence="2">Uncharacterized protein</fullName>
    </submittedName>
</protein>
<name>A7SYL1_NEMVE</name>
<dbReference type="Proteomes" id="UP000001593">
    <property type="component" value="Unassembled WGS sequence"/>
</dbReference>
<accession>A7SYL1</accession>
<dbReference type="EMBL" id="DS469926">
    <property type="protein sequence ID" value="EDO31203.1"/>
    <property type="molecule type" value="Genomic_DNA"/>
</dbReference>
<dbReference type="InParanoid" id="A7SYL1"/>
<feature type="non-terminal residue" evidence="2">
    <location>
        <position position="1"/>
    </location>
</feature>
<dbReference type="AlphaFoldDB" id="A7SYL1"/>
<evidence type="ECO:0000256" key="1">
    <source>
        <dbReference type="SAM" id="MobiDB-lite"/>
    </source>
</evidence>
<reference evidence="2 3" key="1">
    <citation type="journal article" date="2007" name="Science">
        <title>Sea anemone genome reveals ancestral eumetazoan gene repertoire and genomic organization.</title>
        <authorList>
            <person name="Putnam N.H."/>
            <person name="Srivastava M."/>
            <person name="Hellsten U."/>
            <person name="Dirks B."/>
            <person name="Chapman J."/>
            <person name="Salamov A."/>
            <person name="Terry A."/>
            <person name="Shapiro H."/>
            <person name="Lindquist E."/>
            <person name="Kapitonov V.V."/>
            <person name="Jurka J."/>
            <person name="Genikhovich G."/>
            <person name="Grigoriev I.V."/>
            <person name="Lucas S.M."/>
            <person name="Steele R.E."/>
            <person name="Finnerty J.R."/>
            <person name="Technau U."/>
            <person name="Martindale M.Q."/>
            <person name="Rokhsar D.S."/>
        </authorList>
    </citation>
    <scope>NUCLEOTIDE SEQUENCE [LARGE SCALE GENOMIC DNA]</scope>
    <source>
        <strain evidence="3">CH2 X CH6</strain>
    </source>
</reference>
<gene>
    <name evidence="2" type="ORF">NEMVEDRAFT_v1g6048</name>
</gene>
<dbReference type="HOGENOM" id="CLU_118269_0_1_1"/>
<evidence type="ECO:0000313" key="2">
    <source>
        <dbReference type="EMBL" id="EDO31203.1"/>
    </source>
</evidence>
<feature type="non-terminal residue" evidence="2">
    <location>
        <position position="112"/>
    </location>
</feature>
<dbReference type="STRING" id="45351.A7SYL1"/>
<feature type="region of interest" description="Disordered" evidence="1">
    <location>
        <begin position="1"/>
        <end position="23"/>
    </location>
</feature>
<dbReference type="PANTHER" id="PTHR19446">
    <property type="entry name" value="REVERSE TRANSCRIPTASES"/>
    <property type="match status" value="1"/>
</dbReference>
<dbReference type="eggNOG" id="ENOG502S130">
    <property type="taxonomic scope" value="Eukaryota"/>
</dbReference>
<evidence type="ECO:0000313" key="3">
    <source>
        <dbReference type="Proteomes" id="UP000001593"/>
    </source>
</evidence>
<dbReference type="PhylomeDB" id="A7SYL1"/>